<proteinExistence type="predicted"/>
<dbReference type="Proteomes" id="UP000007879">
    <property type="component" value="Unassembled WGS sequence"/>
</dbReference>
<protein>
    <recommendedName>
        <fullName evidence="1">CxC5 like cysteine cluster associated with KDZ domain-containing protein</fullName>
    </recommendedName>
</protein>
<dbReference type="AlphaFoldDB" id="A0AAN0JPT6"/>
<organism evidence="2 3">
    <name type="scientific">Amphimedon queenslandica</name>
    <name type="common">Sponge</name>
    <dbReference type="NCBI Taxonomy" id="400682"/>
    <lineage>
        <taxon>Eukaryota</taxon>
        <taxon>Metazoa</taxon>
        <taxon>Porifera</taxon>
        <taxon>Demospongiae</taxon>
        <taxon>Heteroscleromorpha</taxon>
        <taxon>Haplosclerida</taxon>
        <taxon>Niphatidae</taxon>
        <taxon>Amphimedon</taxon>
    </lineage>
</organism>
<feature type="domain" description="CxC5 like cysteine cluster associated with KDZ" evidence="1">
    <location>
        <begin position="152"/>
        <end position="261"/>
    </location>
</feature>
<dbReference type="EnsemblMetazoa" id="XM_020003482.1">
    <property type="protein sequence ID" value="XP_019859041.1"/>
    <property type="gene ID" value="LOC109587244"/>
</dbReference>
<evidence type="ECO:0000313" key="2">
    <source>
        <dbReference type="EnsemblMetazoa" id="XP_019859041.1"/>
    </source>
</evidence>
<name>A0AAN0JPT6_AMPQE</name>
<dbReference type="GeneID" id="109587244"/>
<sequence length="690" mass="79060">MASKKRIGRKRKYEKLLDELQEKPSMPLEIPNKHNTATNTDILISNSQALEANVEFPTRKGQVDVSLITDVLLGQALNLVPPCFKDKRIQYLANIVSAGCSTINTLPCPVQELEVKVHQMEQLLGDSISLFGYPNMDLLWNVTFNTKIPHTLFLGPPVNTCLKCTKPLKSHNLPSQVICFGLNGPLPALKITLRCTSCCLNYRYDMYGSENDGFRYYDAQREYVKGSRSQFIHRSVYQLFTSSSHHAWCSFEGFSEVYNEMMREISDKLKNAMNTSKFVKDFSDFNKEDETAILTYELSRKIIAEAFWTAEVEAELRETKQIDHLFHSSLSREELMMKFDEERSSSCYKHLECSKACKSRGCGTLWSIDGLWKLVYPICMHTDPMEVAGFSGKLNYVESCPNQPVPKKALCKGHSDEALLKGIPTGIKEYLSYCSSTSEAIQEPTFTESDSEEDVEVPYDSTATVLDGQGISRFVKSNPTLTSSLDTGEEISATKCNKDTGAKKQLQKWTRGHLFIVRGGGHIDMWQPLYQSEGPAQVFLIVLSWMVTAFRNHTREQMREVVISYDNMCNLDNLKVAREPLPLPDDLKYIWLDVCKIIDSLHIKNHKRKECHEEYNPVQLKNKHPSFNTMSCEQTFTWLGRYKKILASMGKCHHHFFLHRVIKRRNKYITFCYSNGRRPVQPKARYTETK</sequence>
<dbReference type="KEGG" id="aqu:109587244"/>
<evidence type="ECO:0000313" key="3">
    <source>
        <dbReference type="Proteomes" id="UP000007879"/>
    </source>
</evidence>
<reference evidence="3" key="1">
    <citation type="journal article" date="2010" name="Nature">
        <title>The Amphimedon queenslandica genome and the evolution of animal complexity.</title>
        <authorList>
            <person name="Srivastava M."/>
            <person name="Simakov O."/>
            <person name="Chapman J."/>
            <person name="Fahey B."/>
            <person name="Gauthier M.E."/>
            <person name="Mitros T."/>
            <person name="Richards G.S."/>
            <person name="Conaco C."/>
            <person name="Dacre M."/>
            <person name="Hellsten U."/>
            <person name="Larroux C."/>
            <person name="Putnam N.H."/>
            <person name="Stanke M."/>
            <person name="Adamska M."/>
            <person name="Darling A."/>
            <person name="Degnan S.M."/>
            <person name="Oakley T.H."/>
            <person name="Plachetzki D.C."/>
            <person name="Zhai Y."/>
            <person name="Adamski M."/>
            <person name="Calcino A."/>
            <person name="Cummins S.F."/>
            <person name="Goodstein D.M."/>
            <person name="Harris C."/>
            <person name="Jackson D.J."/>
            <person name="Leys S.P."/>
            <person name="Shu S."/>
            <person name="Woodcroft B.J."/>
            <person name="Vervoort M."/>
            <person name="Kosik K.S."/>
            <person name="Manning G."/>
            <person name="Degnan B.M."/>
            <person name="Rokhsar D.S."/>
        </authorList>
    </citation>
    <scope>NUCLEOTIDE SEQUENCE [LARGE SCALE GENOMIC DNA]</scope>
</reference>
<dbReference type="RefSeq" id="XP_019859041.1">
    <property type="nucleotide sequence ID" value="XM_020003482.1"/>
</dbReference>
<evidence type="ECO:0000259" key="1">
    <source>
        <dbReference type="Pfam" id="PF18718"/>
    </source>
</evidence>
<dbReference type="Pfam" id="PF18718">
    <property type="entry name" value="CxC5"/>
    <property type="match status" value="1"/>
</dbReference>
<accession>A0AAN0JPT6</accession>
<dbReference type="InterPro" id="IPR041539">
    <property type="entry name" value="CxC5"/>
</dbReference>
<reference evidence="2" key="2">
    <citation type="submission" date="2024-06" db="UniProtKB">
        <authorList>
            <consortium name="EnsemblMetazoa"/>
        </authorList>
    </citation>
    <scope>IDENTIFICATION</scope>
</reference>
<keyword evidence="3" id="KW-1185">Reference proteome</keyword>